<dbReference type="RefSeq" id="WP_368381043.1">
    <property type="nucleotide sequence ID" value="NZ_JBFRYA010000005.1"/>
</dbReference>
<sequence length="68" mass="7300">MDLECSSYEAWLAEFRYLAEDDDLVWLVSSAKGAHLDAYRAGVSPAEELQVLADMAEWRGCGCGGGGG</sequence>
<keyword evidence="2" id="KW-1185">Reference proteome</keyword>
<name>A0ABV3U4J2_9GAMM</name>
<evidence type="ECO:0000313" key="1">
    <source>
        <dbReference type="EMBL" id="MEX1668763.1"/>
    </source>
</evidence>
<reference evidence="1 2" key="1">
    <citation type="journal article" date="2011" name="Int. J. Syst. Evol. Microbiol.">
        <title>Zhongshania antarctica gen. nov., sp. nov. and Zhongshania guokunii sp. nov., gammaproteobacteria respectively isolated from coastal attached (fast) ice and surface seawater of the Antarctic.</title>
        <authorList>
            <person name="Li H.J."/>
            <person name="Zhang X.Y."/>
            <person name="Chen C.X."/>
            <person name="Zhang Y.J."/>
            <person name="Gao Z.M."/>
            <person name="Yu Y."/>
            <person name="Chen X.L."/>
            <person name="Chen B."/>
            <person name="Zhang Y.Z."/>
        </authorList>
    </citation>
    <scope>NUCLEOTIDE SEQUENCE [LARGE SCALE GENOMIC DNA]</scope>
    <source>
        <strain evidence="1 2">ZS6-22T</strain>
    </source>
</reference>
<comment type="caution">
    <text evidence="1">The sequence shown here is derived from an EMBL/GenBank/DDBJ whole genome shotgun (WGS) entry which is preliminary data.</text>
</comment>
<dbReference type="Proteomes" id="UP001557485">
    <property type="component" value="Unassembled WGS sequence"/>
</dbReference>
<evidence type="ECO:0000313" key="2">
    <source>
        <dbReference type="Proteomes" id="UP001557485"/>
    </source>
</evidence>
<organism evidence="1 2">
    <name type="scientific">Zhongshania guokunii</name>
    <dbReference type="NCBI Taxonomy" id="641783"/>
    <lineage>
        <taxon>Bacteria</taxon>
        <taxon>Pseudomonadati</taxon>
        <taxon>Pseudomonadota</taxon>
        <taxon>Gammaproteobacteria</taxon>
        <taxon>Cellvibrionales</taxon>
        <taxon>Spongiibacteraceae</taxon>
        <taxon>Zhongshania</taxon>
    </lineage>
</organism>
<gene>
    <name evidence="1" type="ORF">AB4876_07555</name>
</gene>
<proteinExistence type="predicted"/>
<protein>
    <submittedName>
        <fullName evidence="1">Uncharacterized protein</fullName>
    </submittedName>
</protein>
<accession>A0ABV3U4J2</accession>
<dbReference type="EMBL" id="JBFRYA010000005">
    <property type="protein sequence ID" value="MEX1668763.1"/>
    <property type="molecule type" value="Genomic_DNA"/>
</dbReference>